<protein>
    <submittedName>
        <fullName evidence="1">Uncharacterized protein</fullName>
    </submittedName>
</protein>
<dbReference type="OrthoDB" id="2684236at2759"/>
<sequence length="85" mass="9951">MLSSDEIQQRYEQSVSIWQNYCGDEPYDFLSSKTNTQQPYQSRLSYDIAAAAQRQRNFNYQARLQPFFPVSEFLPLLKSDSTLIS</sequence>
<dbReference type="AlphaFoldDB" id="A0A3P6T975"/>
<organism evidence="1 2">
    <name type="scientific">Gongylonema pulchrum</name>
    <dbReference type="NCBI Taxonomy" id="637853"/>
    <lineage>
        <taxon>Eukaryota</taxon>
        <taxon>Metazoa</taxon>
        <taxon>Ecdysozoa</taxon>
        <taxon>Nematoda</taxon>
        <taxon>Chromadorea</taxon>
        <taxon>Rhabditida</taxon>
        <taxon>Spirurina</taxon>
        <taxon>Spiruromorpha</taxon>
        <taxon>Spiruroidea</taxon>
        <taxon>Gongylonematidae</taxon>
        <taxon>Gongylonema</taxon>
    </lineage>
</organism>
<name>A0A3P6T975_9BILA</name>
<dbReference type="InterPro" id="IPR009836">
    <property type="entry name" value="GRDP-like"/>
</dbReference>
<gene>
    <name evidence="1" type="ORF">GPUH_LOCUS8533</name>
</gene>
<accession>A0A3P6T975</accession>
<keyword evidence="2" id="KW-1185">Reference proteome</keyword>
<proteinExistence type="predicted"/>
<dbReference type="EMBL" id="UYRT01025179">
    <property type="protein sequence ID" value="VDK63314.1"/>
    <property type="molecule type" value="Genomic_DNA"/>
</dbReference>
<evidence type="ECO:0000313" key="1">
    <source>
        <dbReference type="EMBL" id="VDK63314.1"/>
    </source>
</evidence>
<dbReference type="Proteomes" id="UP000271098">
    <property type="component" value="Unassembled WGS sequence"/>
</dbReference>
<reference evidence="1 2" key="1">
    <citation type="submission" date="2018-11" db="EMBL/GenBank/DDBJ databases">
        <authorList>
            <consortium name="Pathogen Informatics"/>
        </authorList>
    </citation>
    <scope>NUCLEOTIDE SEQUENCE [LARGE SCALE GENOMIC DNA]</scope>
</reference>
<dbReference type="Pfam" id="PF07173">
    <property type="entry name" value="GRDP-like"/>
    <property type="match status" value="1"/>
</dbReference>
<evidence type="ECO:0000313" key="2">
    <source>
        <dbReference type="Proteomes" id="UP000271098"/>
    </source>
</evidence>